<dbReference type="OrthoDB" id="9797252at2"/>
<dbReference type="InterPro" id="IPR013216">
    <property type="entry name" value="Methyltransf_11"/>
</dbReference>
<reference evidence="5 8" key="2">
    <citation type="submission" date="2021-06" db="EMBL/GenBank/DDBJ databases">
        <title>Whole genome sequence of Paenibacillus sophorae DSM23020 for comparative genomics.</title>
        <authorList>
            <person name="Kim M.-J."/>
            <person name="Lee G."/>
            <person name="Shin J.-H."/>
        </authorList>
    </citation>
    <scope>NUCLEOTIDE SEQUENCE [LARGE SCALE GENOMIC DNA]</scope>
    <source>
        <strain evidence="5 8">DSM 23020</strain>
    </source>
</reference>
<dbReference type="PANTHER" id="PTHR44942:SF4">
    <property type="entry name" value="METHYLTRANSFERASE TYPE 11 DOMAIN-CONTAINING PROTEIN"/>
    <property type="match status" value="1"/>
</dbReference>
<dbReference type="GO" id="GO:0032259">
    <property type="term" value="P:methylation"/>
    <property type="evidence" value="ECO:0007669"/>
    <property type="project" value="UniProtKB-KW"/>
</dbReference>
<name>A0A1H8THQ9_9BACL</name>
<dbReference type="GO" id="GO:0008757">
    <property type="term" value="F:S-adenosylmethionine-dependent methyltransferase activity"/>
    <property type="evidence" value="ECO:0007669"/>
    <property type="project" value="InterPro"/>
</dbReference>
<evidence type="ECO:0000313" key="6">
    <source>
        <dbReference type="EMBL" id="SEO90462.1"/>
    </source>
</evidence>
<comment type="similarity">
    <text evidence="1">Belongs to the methyltransferase superfamily.</text>
</comment>
<dbReference type="SUPFAM" id="SSF53335">
    <property type="entry name" value="S-adenosyl-L-methionine-dependent methyltransferases"/>
    <property type="match status" value="1"/>
</dbReference>
<feature type="domain" description="Methyltransferase type 11" evidence="4">
    <location>
        <begin position="42"/>
        <end position="134"/>
    </location>
</feature>
<dbReference type="EMBL" id="FODH01000014">
    <property type="protein sequence ID" value="SEO90462.1"/>
    <property type="molecule type" value="Genomic_DNA"/>
</dbReference>
<dbReference type="AlphaFoldDB" id="A0A1H8THQ9"/>
<keyword evidence="3 6" id="KW-0808">Transferase</keyword>
<dbReference type="Proteomes" id="UP000198809">
    <property type="component" value="Unassembled WGS sequence"/>
</dbReference>
<evidence type="ECO:0000313" key="8">
    <source>
        <dbReference type="Proteomes" id="UP000683429"/>
    </source>
</evidence>
<dbReference type="Gene3D" id="3.40.50.150">
    <property type="entry name" value="Vaccinia Virus protein VP39"/>
    <property type="match status" value="1"/>
</dbReference>
<dbReference type="EMBL" id="CP076607">
    <property type="protein sequence ID" value="QWU16216.1"/>
    <property type="molecule type" value="Genomic_DNA"/>
</dbReference>
<dbReference type="Pfam" id="PF08241">
    <property type="entry name" value="Methyltransf_11"/>
    <property type="match status" value="1"/>
</dbReference>
<keyword evidence="2 6" id="KW-0489">Methyltransferase</keyword>
<protein>
    <submittedName>
        <fullName evidence="6">Methyltransferase domain-containing protein</fullName>
    </submittedName>
</protein>
<evidence type="ECO:0000259" key="4">
    <source>
        <dbReference type="Pfam" id="PF08241"/>
    </source>
</evidence>
<dbReference type="InterPro" id="IPR051052">
    <property type="entry name" value="Diverse_substrate_MTase"/>
</dbReference>
<reference evidence="6 7" key="1">
    <citation type="submission" date="2016-10" db="EMBL/GenBank/DDBJ databases">
        <authorList>
            <person name="de Groot N.N."/>
        </authorList>
    </citation>
    <scope>NUCLEOTIDE SEQUENCE [LARGE SCALE GENOMIC DNA]</scope>
    <source>
        <strain evidence="6 7">CGMCC 1.10238</strain>
    </source>
</reference>
<evidence type="ECO:0000256" key="1">
    <source>
        <dbReference type="ARBA" id="ARBA00008361"/>
    </source>
</evidence>
<organism evidence="6 7">
    <name type="scientific">Paenibacillus sophorae</name>
    <dbReference type="NCBI Taxonomy" id="1333845"/>
    <lineage>
        <taxon>Bacteria</taxon>
        <taxon>Bacillati</taxon>
        <taxon>Bacillota</taxon>
        <taxon>Bacilli</taxon>
        <taxon>Bacillales</taxon>
        <taxon>Paenibacillaceae</taxon>
        <taxon>Paenibacillus</taxon>
    </lineage>
</organism>
<accession>A0A1H8THQ9</accession>
<evidence type="ECO:0000256" key="3">
    <source>
        <dbReference type="ARBA" id="ARBA00022679"/>
    </source>
</evidence>
<dbReference type="InterPro" id="IPR029063">
    <property type="entry name" value="SAM-dependent_MTases_sf"/>
</dbReference>
<proteinExistence type="inferred from homology"/>
<evidence type="ECO:0000313" key="7">
    <source>
        <dbReference type="Proteomes" id="UP000198809"/>
    </source>
</evidence>
<dbReference type="STRING" id="1333845.SAMN04487895_11457"/>
<dbReference type="Proteomes" id="UP000683429">
    <property type="component" value="Chromosome"/>
</dbReference>
<gene>
    <name evidence="5" type="ORF">KP014_02790</name>
    <name evidence="6" type="ORF">SAMN04487895_11457</name>
</gene>
<evidence type="ECO:0000313" key="5">
    <source>
        <dbReference type="EMBL" id="QWU16216.1"/>
    </source>
</evidence>
<sequence>MDLRLKFNEDVLNYDKMRPTYVKELFHDVIQFSNLNNSKKALEIGIGTGQATLPFLYTGCKVTAIELGESLANFSAEKFSEFANFNVINHDFESVALDHNHYDLVYSATAFHWIPQEIGYTKVYQLLRNGGVLALFWNRPFPARKGDLHTAMQKVYDKYRPLFKKPILAHRHSEENCLEMVNTIKRYGFIDVSFKLYHRTRTFDAKSYVSLLNTYSDHRALQEDKRILLEKEIIEAINHYGGHINLHDTIELFLARKP</sequence>
<evidence type="ECO:0000256" key="2">
    <source>
        <dbReference type="ARBA" id="ARBA00022603"/>
    </source>
</evidence>
<keyword evidence="8" id="KW-1185">Reference proteome</keyword>
<dbReference type="PANTHER" id="PTHR44942">
    <property type="entry name" value="METHYLTRANSF_11 DOMAIN-CONTAINING PROTEIN"/>
    <property type="match status" value="1"/>
</dbReference>
<dbReference type="RefSeq" id="WP_036601489.1">
    <property type="nucleotide sequence ID" value="NZ_CP076607.1"/>
</dbReference>
<dbReference type="CDD" id="cd02440">
    <property type="entry name" value="AdoMet_MTases"/>
    <property type="match status" value="1"/>
</dbReference>